<reference evidence="1 2" key="1">
    <citation type="submission" date="2016-11" db="EMBL/GenBank/DDBJ databases">
        <title>The macronuclear genome of Stentor coeruleus: a giant cell with tiny introns.</title>
        <authorList>
            <person name="Slabodnick M."/>
            <person name="Ruby J.G."/>
            <person name="Reiff S.B."/>
            <person name="Swart E.C."/>
            <person name="Gosai S."/>
            <person name="Prabakaran S."/>
            <person name="Witkowska E."/>
            <person name="Larue G.E."/>
            <person name="Fisher S."/>
            <person name="Freeman R.M."/>
            <person name="Gunawardena J."/>
            <person name="Chu W."/>
            <person name="Stover N.A."/>
            <person name="Gregory B.D."/>
            <person name="Nowacki M."/>
            <person name="Derisi J."/>
            <person name="Roy S.W."/>
            <person name="Marshall W.F."/>
            <person name="Sood P."/>
        </authorList>
    </citation>
    <scope>NUCLEOTIDE SEQUENCE [LARGE SCALE GENOMIC DNA]</scope>
    <source>
        <strain evidence="1">WM001</strain>
    </source>
</reference>
<evidence type="ECO:0000313" key="2">
    <source>
        <dbReference type="Proteomes" id="UP000187209"/>
    </source>
</evidence>
<proteinExistence type="predicted"/>
<protein>
    <submittedName>
        <fullName evidence="1">Uncharacterized protein</fullName>
    </submittedName>
</protein>
<dbReference type="EMBL" id="MPUH01000108">
    <property type="protein sequence ID" value="OMJ90193.1"/>
    <property type="molecule type" value="Genomic_DNA"/>
</dbReference>
<gene>
    <name evidence="1" type="ORF">SteCoe_7486</name>
</gene>
<evidence type="ECO:0000313" key="1">
    <source>
        <dbReference type="EMBL" id="OMJ90193.1"/>
    </source>
</evidence>
<accession>A0A1R2CMF0</accession>
<comment type="caution">
    <text evidence="1">The sequence shown here is derived from an EMBL/GenBank/DDBJ whole genome shotgun (WGS) entry which is preliminary data.</text>
</comment>
<dbReference type="Proteomes" id="UP000187209">
    <property type="component" value="Unassembled WGS sequence"/>
</dbReference>
<dbReference type="AlphaFoldDB" id="A0A1R2CMF0"/>
<keyword evidence="2" id="KW-1185">Reference proteome</keyword>
<organism evidence="1 2">
    <name type="scientific">Stentor coeruleus</name>
    <dbReference type="NCBI Taxonomy" id="5963"/>
    <lineage>
        <taxon>Eukaryota</taxon>
        <taxon>Sar</taxon>
        <taxon>Alveolata</taxon>
        <taxon>Ciliophora</taxon>
        <taxon>Postciliodesmatophora</taxon>
        <taxon>Heterotrichea</taxon>
        <taxon>Heterotrichida</taxon>
        <taxon>Stentoridae</taxon>
        <taxon>Stentor</taxon>
    </lineage>
</organism>
<sequence length="503" mass="57857">MALSAFNDQIQKYKDEAFSDFRRMNLAYAFQDLVNDLKTPKDVTKELLEGISALLSLQEEDSQLMKTIGYDLLESSIKLYVLSGTTPNKPIKDLSIAIAYSSNAKEILIQLNSIMAYSKIEGEENPLDFFKDITIEGRNITKAIVTFYLSVIIQKIEEKHLKIAMQELYIYIEFLEQYIDEAYEVLGSDLMTELFKAITNRSFQLKINSHNQTLKFLIKLAIIYHKLDKYKNFKEENLLLIWKMFGDLSQILSYFKATEDFNSLSFGFLILAGEVCDDSSQFKLPYSLSRTYRLQILLLNTVQVGNEDPDLFIKIFAHCIENLNDNVSLKSISNPFANTSFKDLLTSLLDFCGGPLPNEIKKQCWFYFQLLLEKIDESEKFSELICFLKSYQWDMAKGMLLDWFCKQAIKGKLSPIQSLQVLNSIIPPPKAEESLETLQAAINLHRIVWAKSQNTDFLDLQSQLKEKYIQLKESLMQAQAKTSEVGKIPLVLNLLEELLSKES</sequence>
<name>A0A1R2CMF0_9CILI</name>